<evidence type="ECO:0000256" key="5">
    <source>
        <dbReference type="ARBA" id="ARBA00022989"/>
    </source>
</evidence>
<feature type="region of interest" description="Disordered" evidence="9">
    <location>
        <begin position="157"/>
        <end position="208"/>
    </location>
</feature>
<dbReference type="PROSITE" id="PS51847">
    <property type="entry name" value="SMP"/>
    <property type="match status" value="1"/>
</dbReference>
<sequence length="1075" mass="117959">MTEPAGDKPGLGAPRGSSQHPPCRPVPEPPGVVIQLTAACTEEEWGGPGDSELIFTLDRDEEGPAVAFSRDRTCPDTGQLSEDFLGSAAFSVSCSPSSPSSCGEFSILAPSFFSQQPSPRPFMSLVKSLSTEIEPKEAASLKPRPLLSLVKSISTEISRSEPEVTQSKSDSRLNLHLWRQLTQPRGRNGDSKTAPPSPGSASPSEGKAAFFKVPEVEARLEDTKRKFSEAIQDPLSMLSKIMGDENSGSPKQKSGLTDSPGSSGGGCWGGQANGEWGLGGDAGTAGRNPWKGECDRLSVCSTPVRNPQRSPQKLCTSPEPQCKVSSQCSRYEICTFGDIMQVVEIEPAAGTPRTLDAELAQGLPGEQVPLRPCPPVPGKCLFSVAALAYSYFVLPLPPYLSGLALGLACGFMLGLLLILLLAPRTPLPSSKIVPPAADSRPSASLAREGSDPEVMKGWMNEMYVYDPETYHPSLTHSVFVTLEGSTLRLAYPRSNIPRRATFDEPPHDFVFVSARCFRLAHSQVFLVPTALARKRMWNKKYPICIVLGRAEEGAEDSQPEGLSEEQRVDMLADGVRRGEGATSTLEHPAAPPGPTTTLYLFGRTGREKEVWFQNFLSASKRFTEDQDTPTKCGSKFVVRASSPSSRVLCSGGSSRGSTEDISSLFRLRDLAGSMREKILLDYSTYMARFIMPESTSALPSPCHSAASSPTARRKQPHCQEEDDKDLLVKFYHCQSDQQQYELHVSHFLCEPHGGSTEGQSAWINALIGRIFWDFLREKYWADQVAYRIQKKLSKIRLPYFMNELTLTELDMGSSLPQVISTSKPSVNYRGLWLELEIMYTGCLQMTLETKMNLCKLGKEIGGELDSVLEPSREGSRPRLCVLADSDEESSSAGSSDEEEVLPSEPQGILGERATPPGTEGHVAGGSTSRKILRFVDKIAKSKYFQKATENEYIKKKIEEVSNTPLLLTVEVQELSGLLAVNIPPPPTDRIWYSFCVPPRLDLRVRPKLGEREVTFTHVTEWIERKLQHEFQKVLVMPNMDDLYLPLMHSGLDYPPASQPAQPEEMARAEIANAEE</sequence>
<proteinExistence type="predicted"/>
<feature type="region of interest" description="Disordered" evidence="9">
    <location>
        <begin position="1054"/>
        <end position="1075"/>
    </location>
</feature>
<gene>
    <name evidence="11" type="primary">Tex2_0</name>
    <name evidence="11" type="ORF">GTO95_0007075</name>
</gene>
<evidence type="ECO:0000256" key="2">
    <source>
        <dbReference type="ARBA" id="ARBA00022448"/>
    </source>
</evidence>
<evidence type="ECO:0000256" key="6">
    <source>
        <dbReference type="ARBA" id="ARBA00023055"/>
    </source>
</evidence>
<feature type="region of interest" description="Disordered" evidence="9">
    <location>
        <begin position="240"/>
        <end position="284"/>
    </location>
</feature>
<name>A0A8J7TA17_ATRSP</name>
<reference evidence="11" key="1">
    <citation type="journal article" date="2021" name="Cell">
        <title>Tracing the genetic footprints of vertebrate landing in non-teleost ray-finned fishes.</title>
        <authorList>
            <person name="Bi X."/>
            <person name="Wang K."/>
            <person name="Yang L."/>
            <person name="Pan H."/>
            <person name="Jiang H."/>
            <person name="Wei Q."/>
            <person name="Fang M."/>
            <person name="Yu H."/>
            <person name="Zhu C."/>
            <person name="Cai Y."/>
            <person name="He Y."/>
            <person name="Gan X."/>
            <person name="Zeng H."/>
            <person name="Yu D."/>
            <person name="Zhu Y."/>
            <person name="Jiang H."/>
            <person name="Qiu Q."/>
            <person name="Yang H."/>
            <person name="Zhang Y.E."/>
            <person name="Wang W."/>
            <person name="Zhu M."/>
            <person name="He S."/>
            <person name="Zhang G."/>
        </authorList>
    </citation>
    <scope>NUCLEOTIDE SEQUENCE</scope>
    <source>
        <strain evidence="11">Allg_001</strain>
    </source>
</reference>
<evidence type="ECO:0000256" key="7">
    <source>
        <dbReference type="ARBA" id="ARBA00023121"/>
    </source>
</evidence>
<dbReference type="GO" id="GO:0005789">
    <property type="term" value="C:endoplasmic reticulum membrane"/>
    <property type="evidence" value="ECO:0007669"/>
    <property type="project" value="UniProtKB-SubCell"/>
</dbReference>
<dbReference type="CDD" id="cd21675">
    <property type="entry name" value="SMP_TEX2"/>
    <property type="match status" value="1"/>
</dbReference>
<dbReference type="PANTHER" id="PTHR13466">
    <property type="entry name" value="TEX2 PROTEIN-RELATED"/>
    <property type="match status" value="1"/>
</dbReference>
<keyword evidence="3" id="KW-0812">Transmembrane</keyword>
<feature type="compositionally biased region" description="Gly residues" evidence="9">
    <location>
        <begin position="262"/>
        <end position="283"/>
    </location>
</feature>
<keyword evidence="6" id="KW-0445">Lipid transport</keyword>
<feature type="region of interest" description="Disordered" evidence="9">
    <location>
        <begin position="884"/>
        <end position="925"/>
    </location>
</feature>
<accession>A0A8J7TA17</accession>
<dbReference type="Proteomes" id="UP000736164">
    <property type="component" value="Unassembled WGS sequence"/>
</dbReference>
<evidence type="ECO:0000256" key="8">
    <source>
        <dbReference type="ARBA" id="ARBA00023136"/>
    </source>
</evidence>
<dbReference type="EMBL" id="JAAWVO010028344">
    <property type="protein sequence ID" value="MBN3316253.1"/>
    <property type="molecule type" value="Genomic_DNA"/>
</dbReference>
<keyword evidence="8" id="KW-0472">Membrane</keyword>
<evidence type="ECO:0000256" key="1">
    <source>
        <dbReference type="ARBA" id="ARBA00004586"/>
    </source>
</evidence>
<dbReference type="GO" id="GO:0008289">
    <property type="term" value="F:lipid binding"/>
    <property type="evidence" value="ECO:0007669"/>
    <property type="project" value="UniProtKB-KW"/>
</dbReference>
<feature type="compositionally biased region" description="Polar residues" evidence="9">
    <location>
        <begin position="157"/>
        <end position="168"/>
    </location>
</feature>
<protein>
    <submittedName>
        <fullName evidence="11">TEX2 protein</fullName>
    </submittedName>
</protein>
<comment type="caution">
    <text evidence="11">The sequence shown here is derived from an EMBL/GenBank/DDBJ whole genome shotgun (WGS) entry which is preliminary data.</text>
</comment>
<dbReference type="AlphaFoldDB" id="A0A8J7TA17"/>
<evidence type="ECO:0000313" key="11">
    <source>
        <dbReference type="EMBL" id="MBN3316253.1"/>
    </source>
</evidence>
<evidence type="ECO:0000256" key="9">
    <source>
        <dbReference type="SAM" id="MobiDB-lite"/>
    </source>
</evidence>
<keyword evidence="2" id="KW-0813">Transport</keyword>
<feature type="compositionally biased region" description="Low complexity" evidence="9">
    <location>
        <begin position="199"/>
        <end position="208"/>
    </location>
</feature>
<keyword evidence="7" id="KW-0446">Lipid-binding</keyword>
<keyword evidence="12" id="KW-1185">Reference proteome</keyword>
<organism evidence="11 12">
    <name type="scientific">Atractosteus spatula</name>
    <name type="common">Alligator gar</name>
    <name type="synonym">Lepisosteus spatula</name>
    <dbReference type="NCBI Taxonomy" id="7917"/>
    <lineage>
        <taxon>Eukaryota</taxon>
        <taxon>Metazoa</taxon>
        <taxon>Chordata</taxon>
        <taxon>Craniata</taxon>
        <taxon>Vertebrata</taxon>
        <taxon>Euteleostomi</taxon>
        <taxon>Actinopterygii</taxon>
        <taxon>Neopterygii</taxon>
        <taxon>Holostei</taxon>
        <taxon>Semionotiformes</taxon>
        <taxon>Lepisosteidae</taxon>
        <taxon>Atractosteus</taxon>
    </lineage>
</organism>
<dbReference type="InterPro" id="IPR031468">
    <property type="entry name" value="SMP_LBD"/>
</dbReference>
<evidence type="ECO:0000259" key="10">
    <source>
        <dbReference type="PROSITE" id="PS51847"/>
    </source>
</evidence>
<feature type="non-terminal residue" evidence="11">
    <location>
        <position position="1"/>
    </location>
</feature>
<evidence type="ECO:0000313" key="12">
    <source>
        <dbReference type="Proteomes" id="UP000736164"/>
    </source>
</evidence>
<comment type="subcellular location">
    <subcellularLocation>
        <location evidence="1">Endoplasmic reticulum membrane</location>
    </subcellularLocation>
</comment>
<feature type="region of interest" description="Disordered" evidence="9">
    <location>
        <begin position="1"/>
        <end position="30"/>
    </location>
</feature>
<feature type="compositionally biased region" description="Acidic residues" evidence="9">
    <location>
        <begin position="884"/>
        <end position="901"/>
    </location>
</feature>
<dbReference type="GO" id="GO:0006869">
    <property type="term" value="P:lipid transport"/>
    <property type="evidence" value="ECO:0007669"/>
    <property type="project" value="UniProtKB-KW"/>
</dbReference>
<keyword evidence="4" id="KW-0256">Endoplasmic reticulum</keyword>
<feature type="domain" description="SMP-LTD" evidence="10">
    <location>
        <begin position="755"/>
        <end position="1045"/>
    </location>
</feature>
<keyword evidence="5" id="KW-1133">Transmembrane helix</keyword>
<feature type="non-terminal residue" evidence="11">
    <location>
        <position position="1075"/>
    </location>
</feature>
<evidence type="ECO:0000256" key="4">
    <source>
        <dbReference type="ARBA" id="ARBA00022824"/>
    </source>
</evidence>
<evidence type="ECO:0000256" key="3">
    <source>
        <dbReference type="ARBA" id="ARBA00022692"/>
    </source>
</evidence>
<dbReference type="PANTHER" id="PTHR13466:SF4">
    <property type="entry name" value="SMP-LTD DOMAIN-CONTAINING PROTEIN"/>
    <property type="match status" value="1"/>
</dbReference>
<feature type="compositionally biased region" description="Polar residues" evidence="9">
    <location>
        <begin position="246"/>
        <end position="260"/>
    </location>
</feature>